<evidence type="ECO:0000256" key="1">
    <source>
        <dbReference type="SAM" id="MobiDB-lite"/>
    </source>
</evidence>
<reference evidence="3" key="2">
    <citation type="journal article" date="2017" name="Genome Announc.">
        <title>Draft genome sequence of Paludibacter jiangxiensis NM7(T), a propionate-producing fermentative bacterium.</title>
        <authorList>
            <person name="Qiu Y.-L."/>
            <person name="Tourlousse D.M."/>
            <person name="Matsuura N."/>
            <person name="Ohashi A."/>
            <person name="Sekiguchi Y."/>
        </authorList>
    </citation>
    <scope>NUCLEOTIDE SEQUENCE [LARGE SCALE GENOMIC DNA]</scope>
    <source>
        <strain evidence="3">NM7</strain>
    </source>
</reference>
<dbReference type="InterPro" id="IPR013783">
    <property type="entry name" value="Ig-like_fold"/>
</dbReference>
<evidence type="ECO:0000313" key="3">
    <source>
        <dbReference type="Proteomes" id="UP000076586"/>
    </source>
</evidence>
<feature type="compositionally biased region" description="Basic and acidic residues" evidence="1">
    <location>
        <begin position="121"/>
        <end position="130"/>
    </location>
</feature>
<dbReference type="Proteomes" id="UP000076586">
    <property type="component" value="Unassembled WGS sequence"/>
</dbReference>
<reference evidence="3" key="1">
    <citation type="submission" date="2016-04" db="EMBL/GenBank/DDBJ databases">
        <title>Draft genome sequence of Paludibacter jiangxiensis strain NM7.</title>
        <authorList>
            <person name="Qiu Y."/>
            <person name="Matsuura N."/>
            <person name="Ohashi A."/>
            <person name="Tourlousse M.D."/>
            <person name="Sekiguchi Y."/>
        </authorList>
    </citation>
    <scope>NUCLEOTIDE SEQUENCE [LARGE SCALE GENOMIC DNA]</scope>
    <source>
        <strain evidence="3">NM7</strain>
    </source>
</reference>
<dbReference type="EMBL" id="BDCR01000001">
    <property type="protein sequence ID" value="GAT61655.1"/>
    <property type="molecule type" value="Genomic_DNA"/>
</dbReference>
<feature type="compositionally biased region" description="Basic residues" evidence="1">
    <location>
        <begin position="131"/>
        <end position="142"/>
    </location>
</feature>
<dbReference type="RefSeq" id="WP_068701235.1">
    <property type="nucleotide sequence ID" value="NZ_BDCR01000001.1"/>
</dbReference>
<dbReference type="AlphaFoldDB" id="A0A161LCP8"/>
<gene>
    <name evidence="2" type="ORF">PJIAN_1235</name>
</gene>
<organism evidence="2 3">
    <name type="scientific">Paludibacter jiangxiensis</name>
    <dbReference type="NCBI Taxonomy" id="681398"/>
    <lineage>
        <taxon>Bacteria</taxon>
        <taxon>Pseudomonadati</taxon>
        <taxon>Bacteroidota</taxon>
        <taxon>Bacteroidia</taxon>
        <taxon>Bacteroidales</taxon>
        <taxon>Paludibacteraceae</taxon>
        <taxon>Paludibacter</taxon>
    </lineage>
</organism>
<protein>
    <recommendedName>
        <fullName evidence="4">Carbohydrate-binding module 48</fullName>
    </recommendedName>
</protein>
<evidence type="ECO:0008006" key="4">
    <source>
        <dbReference type="Google" id="ProtNLM"/>
    </source>
</evidence>
<feature type="region of interest" description="Disordered" evidence="1">
    <location>
        <begin position="117"/>
        <end position="142"/>
    </location>
</feature>
<comment type="caution">
    <text evidence="2">The sequence shown here is derived from an EMBL/GenBank/DDBJ whole genome shotgun (WGS) entry which is preliminary data.</text>
</comment>
<name>A0A161LCP8_9BACT</name>
<sequence>MKVNYSKKGSKWQVIFTVENVDPSGMTIAGNFNDWDSKDTQSAFLNGSTEVKVSLPADSTFLSFKVYDNTNDCWCEVYDNGELYAGLEPHFVRNEMGTINIVVPLFEEVKPKVTRKAPAKKVAESKEAKVPAKKTAKKSVAK</sequence>
<accession>A0A161LCP8</accession>
<dbReference type="Gene3D" id="2.60.40.10">
    <property type="entry name" value="Immunoglobulins"/>
    <property type="match status" value="1"/>
</dbReference>
<keyword evidence="3" id="KW-1185">Reference proteome</keyword>
<proteinExistence type="predicted"/>
<evidence type="ECO:0000313" key="2">
    <source>
        <dbReference type="EMBL" id="GAT61655.1"/>
    </source>
</evidence>